<dbReference type="AlphaFoldDB" id="D2HQW0"/>
<dbReference type="Pfam" id="PF16297">
    <property type="entry name" value="DUF4939"/>
    <property type="match status" value="1"/>
</dbReference>
<feature type="non-terminal residue" evidence="2">
    <location>
        <position position="1"/>
    </location>
</feature>
<evidence type="ECO:0000259" key="1">
    <source>
        <dbReference type="Pfam" id="PF16297"/>
    </source>
</evidence>
<sequence length="78" mass="9168">RWLFPPKMFNGDSARLAEFLIQAASYTRFFEARFFKDTLKVAFLISRRTGTAEEWVVPYMERESPILAHFMGFVDALK</sequence>
<dbReference type="InParanoid" id="D2HQW0"/>
<gene>
    <name evidence="2" type="ORF">PANDA_014314</name>
</gene>
<accession>D2HQW0</accession>
<feature type="domain" description="DUF4939" evidence="1">
    <location>
        <begin position="6"/>
        <end position="78"/>
    </location>
</feature>
<dbReference type="InterPro" id="IPR032549">
    <property type="entry name" value="DUF4939"/>
</dbReference>
<protein>
    <recommendedName>
        <fullName evidence="1">DUF4939 domain-containing protein</fullName>
    </recommendedName>
</protein>
<organism evidence="2">
    <name type="scientific">Ailuropoda melanoleuca</name>
    <name type="common">Giant panda</name>
    <dbReference type="NCBI Taxonomy" id="9646"/>
    <lineage>
        <taxon>Eukaryota</taxon>
        <taxon>Metazoa</taxon>
        <taxon>Chordata</taxon>
        <taxon>Craniata</taxon>
        <taxon>Vertebrata</taxon>
        <taxon>Euteleostomi</taxon>
        <taxon>Mammalia</taxon>
        <taxon>Eutheria</taxon>
        <taxon>Laurasiatheria</taxon>
        <taxon>Carnivora</taxon>
        <taxon>Caniformia</taxon>
        <taxon>Ursidae</taxon>
        <taxon>Ailuropoda</taxon>
    </lineage>
</organism>
<feature type="non-terminal residue" evidence="2">
    <location>
        <position position="78"/>
    </location>
</feature>
<dbReference type="EMBL" id="GL193197">
    <property type="protein sequence ID" value="EFB15940.1"/>
    <property type="molecule type" value="Genomic_DNA"/>
</dbReference>
<reference evidence="2" key="1">
    <citation type="journal article" date="2010" name="Nature">
        <title>The sequence and de novo assembly of the giant panda genome.</title>
        <authorList>
            <person name="Li R."/>
            <person name="Fan W."/>
            <person name="Tian G."/>
            <person name="Zhu H."/>
            <person name="He L."/>
            <person name="Cai J."/>
            <person name="Huang Q."/>
            <person name="Cai Q."/>
            <person name="Li B."/>
            <person name="Bai Y."/>
            <person name="Zhang Z."/>
            <person name="Zhang Y."/>
            <person name="Wang W."/>
            <person name="Li J."/>
            <person name="Wei F."/>
            <person name="Li H."/>
            <person name="Jian M."/>
            <person name="Li J."/>
            <person name="Zhang Z."/>
            <person name="Nielsen R."/>
            <person name="Li D."/>
            <person name="Gu W."/>
            <person name="Yang Z."/>
            <person name="Xuan Z."/>
            <person name="Ryder O.A."/>
            <person name="Leung F.C."/>
            <person name="Zhou Y."/>
            <person name="Cao J."/>
            <person name="Sun X."/>
            <person name="Fu Y."/>
            <person name="Fang X."/>
            <person name="Guo X."/>
            <person name="Wang B."/>
            <person name="Hou R."/>
            <person name="Shen F."/>
            <person name="Mu B."/>
            <person name="Ni P."/>
            <person name="Lin R."/>
            <person name="Qian W."/>
            <person name="Wang G."/>
            <person name="Yu C."/>
            <person name="Nie W."/>
            <person name="Wang J."/>
            <person name="Wu Z."/>
            <person name="Liang H."/>
            <person name="Min J."/>
            <person name="Wu Q."/>
            <person name="Cheng S."/>
            <person name="Ruan J."/>
            <person name="Wang M."/>
            <person name="Shi Z."/>
            <person name="Wen M."/>
            <person name="Liu B."/>
            <person name="Ren X."/>
            <person name="Zheng H."/>
            <person name="Dong D."/>
            <person name="Cook K."/>
            <person name="Shan G."/>
            <person name="Zhang H."/>
            <person name="Kosiol C."/>
            <person name="Xie X."/>
            <person name="Lu Z."/>
            <person name="Zheng H."/>
            <person name="Li Y."/>
            <person name="Steiner C.C."/>
            <person name="Lam T.T."/>
            <person name="Lin S."/>
            <person name="Zhang Q."/>
            <person name="Li G."/>
            <person name="Tian J."/>
            <person name="Gong T."/>
            <person name="Liu H."/>
            <person name="Zhang D."/>
            <person name="Fang L."/>
            <person name="Ye C."/>
            <person name="Zhang J."/>
            <person name="Hu W."/>
            <person name="Xu A."/>
            <person name="Ren Y."/>
            <person name="Zhang G."/>
            <person name="Bruford M.W."/>
            <person name="Li Q."/>
            <person name="Ma L."/>
            <person name="Guo Y."/>
            <person name="An N."/>
            <person name="Hu Y."/>
            <person name="Zheng Y."/>
            <person name="Shi Y."/>
            <person name="Li Z."/>
            <person name="Liu Q."/>
            <person name="Chen Y."/>
            <person name="Zhao J."/>
            <person name="Qu N."/>
            <person name="Zhao S."/>
            <person name="Tian F."/>
            <person name="Wang X."/>
            <person name="Wang H."/>
            <person name="Xu L."/>
            <person name="Liu X."/>
            <person name="Vinar T."/>
            <person name="Wang Y."/>
            <person name="Lam T.W."/>
            <person name="Yiu S.M."/>
            <person name="Liu S."/>
            <person name="Zhang H."/>
            <person name="Li D."/>
            <person name="Huang Y."/>
            <person name="Wang X."/>
            <person name="Yang G."/>
            <person name="Jiang Z."/>
            <person name="Wang J."/>
            <person name="Qin N."/>
            <person name="Li L."/>
            <person name="Li J."/>
            <person name="Bolund L."/>
            <person name="Kristiansen K."/>
            <person name="Wong G.K."/>
            <person name="Olson M."/>
            <person name="Zhang X."/>
            <person name="Li S."/>
            <person name="Yang H."/>
            <person name="Wang J."/>
            <person name="Wang J."/>
        </authorList>
    </citation>
    <scope>NUCLEOTIDE SEQUENCE [LARGE SCALE GENOMIC DNA]</scope>
</reference>
<evidence type="ECO:0000313" key="2">
    <source>
        <dbReference type="EMBL" id="EFB15940.1"/>
    </source>
</evidence>
<name>D2HQW0_AILME</name>
<proteinExistence type="predicted"/>